<dbReference type="STRING" id="3708.A0A078I9U1"/>
<proteinExistence type="predicted"/>
<dbReference type="EMBL" id="LK032650">
    <property type="protein sequence ID" value="CDY46109.1"/>
    <property type="molecule type" value="Genomic_DNA"/>
</dbReference>
<evidence type="ECO:0000313" key="3">
    <source>
        <dbReference type="Proteomes" id="UP000028999"/>
    </source>
</evidence>
<evidence type="ECO:0000313" key="1">
    <source>
        <dbReference type="EMBL" id="CAF2132840.1"/>
    </source>
</evidence>
<keyword evidence="3" id="KW-1185">Reference proteome</keyword>
<dbReference type="Gramene" id="CDY46109">
    <property type="protein sequence ID" value="CDY46109"/>
    <property type="gene ID" value="GSBRNA2T00083269001"/>
</dbReference>
<dbReference type="PaxDb" id="3708-A0A078I9U1"/>
<dbReference type="Proteomes" id="UP000028999">
    <property type="component" value="Unassembled WGS sequence"/>
</dbReference>
<organism evidence="2 3">
    <name type="scientific">Brassica napus</name>
    <name type="common">Rape</name>
    <dbReference type="NCBI Taxonomy" id="3708"/>
    <lineage>
        <taxon>Eukaryota</taxon>
        <taxon>Viridiplantae</taxon>
        <taxon>Streptophyta</taxon>
        <taxon>Embryophyta</taxon>
        <taxon>Tracheophyta</taxon>
        <taxon>Spermatophyta</taxon>
        <taxon>Magnoliopsida</taxon>
        <taxon>eudicotyledons</taxon>
        <taxon>Gunneridae</taxon>
        <taxon>Pentapetalae</taxon>
        <taxon>rosids</taxon>
        <taxon>malvids</taxon>
        <taxon>Brassicales</taxon>
        <taxon>Brassicaceae</taxon>
        <taxon>Brassiceae</taxon>
        <taxon>Brassica</taxon>
    </lineage>
</organism>
<name>A0A078I9U1_BRANA</name>
<reference evidence="1" key="3">
    <citation type="submission" date="2021-01" db="EMBL/GenBank/DDBJ databases">
        <authorList>
            <consortium name="Genoscope - CEA"/>
            <person name="William W."/>
        </authorList>
    </citation>
    <scope>NUCLEOTIDE SEQUENCE</scope>
</reference>
<protein>
    <submittedName>
        <fullName evidence="1">(rape) hypothetical protein</fullName>
    </submittedName>
    <submittedName>
        <fullName evidence="2">BnaA03g52590D protein</fullName>
    </submittedName>
</protein>
<dbReference type="EMBL" id="HG994357">
    <property type="protein sequence ID" value="CAF2132840.1"/>
    <property type="molecule type" value="Genomic_DNA"/>
</dbReference>
<reference evidence="2 3" key="1">
    <citation type="journal article" date="2014" name="Science">
        <title>Plant genetics. Early allopolyploid evolution in the post-Neolithic Brassica napus oilseed genome.</title>
        <authorList>
            <person name="Chalhoub B."/>
            <person name="Denoeud F."/>
            <person name="Liu S."/>
            <person name="Parkin I.A."/>
            <person name="Tang H."/>
            <person name="Wang X."/>
            <person name="Chiquet J."/>
            <person name="Belcram H."/>
            <person name="Tong C."/>
            <person name="Samans B."/>
            <person name="Correa M."/>
            <person name="Da Silva C."/>
            <person name="Just J."/>
            <person name="Falentin C."/>
            <person name="Koh C.S."/>
            <person name="Le Clainche I."/>
            <person name="Bernard M."/>
            <person name="Bento P."/>
            <person name="Noel B."/>
            <person name="Labadie K."/>
            <person name="Alberti A."/>
            <person name="Charles M."/>
            <person name="Arnaud D."/>
            <person name="Guo H."/>
            <person name="Daviaud C."/>
            <person name="Alamery S."/>
            <person name="Jabbari K."/>
            <person name="Zhao M."/>
            <person name="Edger P.P."/>
            <person name="Chelaifa H."/>
            <person name="Tack D."/>
            <person name="Lassalle G."/>
            <person name="Mestiri I."/>
            <person name="Schnel N."/>
            <person name="Le Paslier M.C."/>
            <person name="Fan G."/>
            <person name="Renault V."/>
            <person name="Bayer P.E."/>
            <person name="Golicz A.A."/>
            <person name="Manoli S."/>
            <person name="Lee T.H."/>
            <person name="Thi V.H."/>
            <person name="Chalabi S."/>
            <person name="Hu Q."/>
            <person name="Fan C."/>
            <person name="Tollenaere R."/>
            <person name="Lu Y."/>
            <person name="Battail C."/>
            <person name="Shen J."/>
            <person name="Sidebottom C.H."/>
            <person name="Wang X."/>
            <person name="Canaguier A."/>
            <person name="Chauveau A."/>
            <person name="Berard A."/>
            <person name="Deniot G."/>
            <person name="Guan M."/>
            <person name="Liu Z."/>
            <person name="Sun F."/>
            <person name="Lim Y.P."/>
            <person name="Lyons E."/>
            <person name="Town C.D."/>
            <person name="Bancroft I."/>
            <person name="Wang X."/>
            <person name="Meng J."/>
            <person name="Ma J."/>
            <person name="Pires J.C."/>
            <person name="King G.J."/>
            <person name="Brunel D."/>
            <person name="Delourme R."/>
            <person name="Renard M."/>
            <person name="Aury J.M."/>
            <person name="Adams K.L."/>
            <person name="Batley J."/>
            <person name="Snowdon R.J."/>
            <person name="Tost J."/>
            <person name="Edwards D."/>
            <person name="Zhou Y."/>
            <person name="Hua W."/>
            <person name="Sharpe A.G."/>
            <person name="Paterson A.H."/>
            <person name="Guan C."/>
            <person name="Wincker P."/>
        </authorList>
    </citation>
    <scope>NUCLEOTIDE SEQUENCE [LARGE SCALE GENOMIC DNA]</scope>
    <source>
        <strain evidence="3">cv. Darmor-bzh</strain>
    </source>
</reference>
<evidence type="ECO:0000313" key="2">
    <source>
        <dbReference type="EMBL" id="CDY46109.1"/>
    </source>
</evidence>
<dbReference type="AlphaFoldDB" id="A0A078I9U1"/>
<accession>A0A078I9U1</accession>
<dbReference type="Proteomes" id="UP001295469">
    <property type="component" value="Chromosome A03"/>
</dbReference>
<reference evidence="2" key="2">
    <citation type="submission" date="2014-06" db="EMBL/GenBank/DDBJ databases">
        <authorList>
            <person name="Genoscope - CEA"/>
        </authorList>
    </citation>
    <scope>NUCLEOTIDE SEQUENCE</scope>
</reference>
<sequence length="240" mass="26079">MLVTDLGSTNTCFPFLFPSFTIFNLPCLHSTRSFLIPKIFTLMHTFVYSKYSYILSYWSLFSFQYTTNPIKYIIIQGLDLAVVGGGENIGMDGKLVGGEGIVVGNEGKVGIEIGGIEVGILGRVGWGNVDGNGGIEVGMVGRVGCGNVDGNGGIEVGIVGRVGCGKVDGNGGCCWRRWRVAEHMLIVIEKERLTKKAMRESLNDAILDVFNDFFLWLSHSLIASSVSVNFVLMRSPTVCY</sequence>
<gene>
    <name evidence="2" type="primary">BnaA03g52590D</name>
    <name evidence="1" type="ORF">DARMORV10_A03P62060.1</name>
    <name evidence="2" type="ORF">GSBRNA2T00083269001</name>
</gene>